<evidence type="ECO:0008006" key="4">
    <source>
        <dbReference type="Google" id="ProtNLM"/>
    </source>
</evidence>
<dbReference type="Proteomes" id="UP000041254">
    <property type="component" value="Unassembled WGS sequence"/>
</dbReference>
<feature type="compositionally biased region" description="Polar residues" evidence="1">
    <location>
        <begin position="236"/>
        <end position="245"/>
    </location>
</feature>
<feature type="region of interest" description="Disordered" evidence="1">
    <location>
        <begin position="211"/>
        <end position="245"/>
    </location>
</feature>
<dbReference type="EMBL" id="CDMY01000225">
    <property type="protein sequence ID" value="CEL94688.1"/>
    <property type="molecule type" value="Genomic_DNA"/>
</dbReference>
<dbReference type="Gene3D" id="3.30.40.10">
    <property type="entry name" value="Zinc/RING finger domain, C3HC4 (zinc finger)"/>
    <property type="match status" value="1"/>
</dbReference>
<proteinExistence type="predicted"/>
<dbReference type="AlphaFoldDB" id="A0A0G4EGT7"/>
<dbReference type="InParanoid" id="A0A0G4EGT7"/>
<evidence type="ECO:0000313" key="2">
    <source>
        <dbReference type="EMBL" id="CEL94688.1"/>
    </source>
</evidence>
<sequence>MPCVCLQCVRELVDTHPHGRRAAKCPECRAETAEADVRPNYGLRQAMASLLAIHMQTAPLQTSPHPAPLHYNPADFSTKRFLFTAEEWDETQRSLAECRETYRVAAEHNRRCEEAMRREWEEMERAAQQQQQQQQTTSRLTVSVVLRGSTRPTLHQEVPESFDDLLRKVLERFGFGDRPVREARLFAEGALVSANEHLRDGDHVELVLVAPQPSPPAPQDVPLPAFMAPSPPPRHSATSTEHQDT</sequence>
<dbReference type="VEuPathDB" id="CryptoDB:Vbra_7361"/>
<feature type="compositionally biased region" description="Pro residues" evidence="1">
    <location>
        <begin position="212"/>
        <end position="221"/>
    </location>
</feature>
<evidence type="ECO:0000256" key="1">
    <source>
        <dbReference type="SAM" id="MobiDB-lite"/>
    </source>
</evidence>
<evidence type="ECO:0000313" key="3">
    <source>
        <dbReference type="Proteomes" id="UP000041254"/>
    </source>
</evidence>
<reference evidence="2 3" key="1">
    <citation type="submission" date="2014-11" db="EMBL/GenBank/DDBJ databases">
        <authorList>
            <person name="Zhu J."/>
            <person name="Qi W."/>
            <person name="Song R."/>
        </authorList>
    </citation>
    <scope>NUCLEOTIDE SEQUENCE [LARGE SCALE GENOMIC DNA]</scope>
</reference>
<keyword evidence="3" id="KW-1185">Reference proteome</keyword>
<name>A0A0G4EGT7_VITBC</name>
<organism evidence="2 3">
    <name type="scientific">Vitrella brassicaformis (strain CCMP3155)</name>
    <dbReference type="NCBI Taxonomy" id="1169540"/>
    <lineage>
        <taxon>Eukaryota</taxon>
        <taxon>Sar</taxon>
        <taxon>Alveolata</taxon>
        <taxon>Colpodellida</taxon>
        <taxon>Vitrellaceae</taxon>
        <taxon>Vitrella</taxon>
    </lineage>
</organism>
<protein>
    <recommendedName>
        <fullName evidence="4">Ubiquitin-like domain-containing protein</fullName>
    </recommendedName>
</protein>
<accession>A0A0G4EGT7</accession>
<gene>
    <name evidence="2" type="ORF">Vbra_7361</name>
</gene>
<dbReference type="InterPro" id="IPR013083">
    <property type="entry name" value="Znf_RING/FYVE/PHD"/>
</dbReference>